<dbReference type="OMA" id="VLGKENC"/>
<evidence type="ECO:0000256" key="1">
    <source>
        <dbReference type="SAM" id="MobiDB-lite"/>
    </source>
</evidence>
<proteinExistence type="predicted"/>
<reference evidence="3" key="1">
    <citation type="submission" date="2020-12" db="UniProtKB">
        <authorList>
            <consortium name="WormBaseParasite"/>
        </authorList>
    </citation>
    <scope>IDENTIFICATION</scope>
    <source>
        <strain evidence="3">MHco3</strain>
    </source>
</reference>
<protein>
    <submittedName>
        <fullName evidence="3">VWFA domain-containing protein</fullName>
    </submittedName>
</protein>
<sequence>MYFALHLGDPDNQPPRRQKRSAVENGSCSLEMYVNRTRESIILMENGCLRFRLILYENTANATPPMAAREAVEKLENVQPTKNPKKASQTSALRMFKQLTNGRKNDLFVLFVPCKVDVQSDRDDIEELVKEKEGLDGRTMIVSTTIPAQEISKLYAQPLPNVLGKENCEALARKIVDFASTTTTHSTSSTPTTSPMNTTSSPPTTVRSSSTTTAPTTTSTVPTTNTTTALPTTTTTSPITTVQTTTTTAAPTTTTTVPTTSTTATSPTTTTTSPTTTVQTTTTTAAPTTTTTVPTTSTTATSPTTTTTSTTTVQTTTTTAAPTTTTTFPTTSTTATTPTTTTTSTTPVQTNTTTAAPTTTTTVPTTSTTATTPTTTTTSTTPVQTTTTTAAPTTTTTVPTTSNTATTPTTTTTSTTPVQTTTTTAAPTTTTTVPTTSTTTTLPTTTTTLPTSTTTVTIPTTTVMPKKSLTCLFAGDMYSFEANQAAYDQEKTFIEETAKLLFEKANFRGGLSLYGYVWRPFPKAGLNNIRSKFSSFRGLLNGMEYFEDGVLIELKDAINLINGYSKYKGVKCNCLIFISAQHDTSGCAVLNPDLASDRTIVGIGFNETDLSGIIGDQDRALKVPFEFTKKNVENVVDAVLSR</sequence>
<accession>A0A7I4Y3P3</accession>
<name>A0A7I4Y3P3_HAECO</name>
<evidence type="ECO:0000313" key="3">
    <source>
        <dbReference type="WBParaSite" id="HCON_00044090-00001"/>
    </source>
</evidence>
<feature type="region of interest" description="Disordered" evidence="1">
    <location>
        <begin position="182"/>
        <end position="453"/>
    </location>
</feature>
<organism evidence="2 3">
    <name type="scientific">Haemonchus contortus</name>
    <name type="common">Barber pole worm</name>
    <dbReference type="NCBI Taxonomy" id="6289"/>
    <lineage>
        <taxon>Eukaryota</taxon>
        <taxon>Metazoa</taxon>
        <taxon>Ecdysozoa</taxon>
        <taxon>Nematoda</taxon>
        <taxon>Chromadorea</taxon>
        <taxon>Rhabditida</taxon>
        <taxon>Rhabditina</taxon>
        <taxon>Rhabditomorpha</taxon>
        <taxon>Strongyloidea</taxon>
        <taxon>Trichostrongylidae</taxon>
        <taxon>Haemonchus</taxon>
    </lineage>
</organism>
<dbReference type="WBParaSite" id="HCON_00044090-00001">
    <property type="protein sequence ID" value="HCON_00044090-00001"/>
    <property type="gene ID" value="HCON_00044090"/>
</dbReference>
<dbReference type="Proteomes" id="UP000025227">
    <property type="component" value="Unplaced"/>
</dbReference>
<feature type="region of interest" description="Disordered" evidence="1">
    <location>
        <begin position="1"/>
        <end position="24"/>
    </location>
</feature>
<evidence type="ECO:0000313" key="2">
    <source>
        <dbReference type="Proteomes" id="UP000025227"/>
    </source>
</evidence>
<dbReference type="AlphaFoldDB" id="A0A7I4Y3P3"/>
<keyword evidence="2" id="KW-1185">Reference proteome</keyword>